<name>A0A133UH29_9EURY</name>
<comment type="caution">
    <text evidence="1">The sequence shown here is derived from an EMBL/GenBank/DDBJ whole genome shotgun (WGS) entry which is preliminary data.</text>
</comment>
<dbReference type="Proteomes" id="UP000070657">
    <property type="component" value="Unassembled WGS sequence"/>
</dbReference>
<evidence type="ECO:0000313" key="2">
    <source>
        <dbReference type="Proteomes" id="UP000070657"/>
    </source>
</evidence>
<proteinExistence type="predicted"/>
<sequence>MYGYSLFLLKRLDEMGKIVHLRPIHFFIDLRQPSHYHFSIIVSTQTIRKKMKDPYLSKKTLQVEIGIEKRWSVWT</sequence>
<evidence type="ECO:0000313" key="1">
    <source>
        <dbReference type="EMBL" id="KXA93521.1"/>
    </source>
</evidence>
<protein>
    <submittedName>
        <fullName evidence="1">Uncharacterized protein</fullName>
    </submittedName>
</protein>
<organism evidence="1 2">
    <name type="scientific">candidate division MSBL1 archaeon SCGC-AAA259E22</name>
    <dbReference type="NCBI Taxonomy" id="1698265"/>
    <lineage>
        <taxon>Archaea</taxon>
        <taxon>Methanobacteriati</taxon>
        <taxon>Methanobacteriota</taxon>
        <taxon>candidate division MSBL1</taxon>
    </lineage>
</organism>
<accession>A0A133UH29</accession>
<dbReference type="EMBL" id="LHXP01000016">
    <property type="protein sequence ID" value="KXA93521.1"/>
    <property type="molecule type" value="Genomic_DNA"/>
</dbReference>
<dbReference type="AlphaFoldDB" id="A0A133UH29"/>
<gene>
    <name evidence="1" type="ORF">AKJ66_01845</name>
</gene>
<reference evidence="1 2" key="1">
    <citation type="journal article" date="2016" name="Sci. Rep.">
        <title>Metabolic traits of an uncultured archaeal lineage -MSBL1- from brine pools of the Red Sea.</title>
        <authorList>
            <person name="Mwirichia R."/>
            <person name="Alam I."/>
            <person name="Rashid M."/>
            <person name="Vinu M."/>
            <person name="Ba-Alawi W."/>
            <person name="Anthony Kamau A."/>
            <person name="Kamanda Ngugi D."/>
            <person name="Goker M."/>
            <person name="Klenk H.P."/>
            <person name="Bajic V."/>
            <person name="Stingl U."/>
        </authorList>
    </citation>
    <scope>NUCLEOTIDE SEQUENCE [LARGE SCALE GENOMIC DNA]</scope>
    <source>
        <strain evidence="1">SCGC-AAA259E22</strain>
    </source>
</reference>
<keyword evidence="2" id="KW-1185">Reference proteome</keyword>